<dbReference type="GO" id="GO:0005506">
    <property type="term" value="F:iron ion binding"/>
    <property type="evidence" value="ECO:0007669"/>
    <property type="project" value="TreeGrafter"/>
</dbReference>
<dbReference type="InterPro" id="IPR042243">
    <property type="entry name" value="HypD_1"/>
</dbReference>
<dbReference type="InterPro" id="IPR042244">
    <property type="entry name" value="HypD_2_sf"/>
</dbReference>
<dbReference type="GO" id="GO:0051539">
    <property type="term" value="F:4 iron, 4 sulfur cluster binding"/>
    <property type="evidence" value="ECO:0007669"/>
    <property type="project" value="TreeGrafter"/>
</dbReference>
<dbReference type="Pfam" id="PF01924">
    <property type="entry name" value="HypD"/>
    <property type="match status" value="1"/>
</dbReference>
<keyword evidence="3" id="KW-0408">Iron</keyword>
<evidence type="ECO:0000256" key="1">
    <source>
        <dbReference type="ARBA" id="ARBA00007888"/>
    </source>
</evidence>
<dbReference type="GO" id="GO:0070025">
    <property type="term" value="F:carbon monoxide binding"/>
    <property type="evidence" value="ECO:0007669"/>
    <property type="project" value="TreeGrafter"/>
</dbReference>
<protein>
    <submittedName>
        <fullName evidence="4">Hydrogenase formation protein HypD</fullName>
    </submittedName>
</protein>
<proteinExistence type="inferred from homology"/>
<comment type="similarity">
    <text evidence="1">Belongs to the HypD family.</text>
</comment>
<keyword evidence="2" id="KW-0479">Metal-binding</keyword>
<dbReference type="EMBL" id="DTAI01000122">
    <property type="protein sequence ID" value="HGN36736.1"/>
    <property type="molecule type" value="Genomic_DNA"/>
</dbReference>
<accession>A0A7J3I7H1</accession>
<dbReference type="Gene3D" id="6.10.20.100">
    <property type="match status" value="1"/>
</dbReference>
<organism evidence="4">
    <name type="scientific">Ignisphaera aggregans</name>
    <dbReference type="NCBI Taxonomy" id="334771"/>
    <lineage>
        <taxon>Archaea</taxon>
        <taxon>Thermoproteota</taxon>
        <taxon>Thermoprotei</taxon>
        <taxon>Desulfurococcales</taxon>
        <taxon>Desulfurococcaceae</taxon>
        <taxon>Ignisphaera</taxon>
    </lineage>
</organism>
<sequence>MEAWLGVGVAVMDIGYREAPSNIEMLVNLFRSNLPLVRTLVSKIRSLTLEVGKRYGGDSRFRIMDFCGTHEWTITHFGIRSLMPPAIELVAGPGCPVCVTPSYFIEEVVKLALDGVTVYTYGDVYRLRAIRSVKGAYSLSDARALGASVKIVTTILDAIRDARGGRGNAVFVGIGFETVAPGYAQAIDRELIPDNLRFLSLVKLTPPAMLYSIGVLRERSGEPPVAGIIAPGHVSTVIGAKAWAPVSENYGIPVVVSGFEPIDVLISIAEIMRQLAKGEAKTVIEYTRAVTWHGDLKAQKLIAKIFEAVDDAWRGIGFISKSGLRLRDSYSRYDAFREYGIRELTPENWKYDLPPGCRCGEVIIGRAKPTQCPLFMRSCTPSTPIGPCMVSIEGTCSIWARLGAGGLADEIARELGLS</sequence>
<dbReference type="NCBIfam" id="TIGR00075">
    <property type="entry name" value="hypD"/>
    <property type="match status" value="1"/>
</dbReference>
<gene>
    <name evidence="4" type="primary">hypD</name>
    <name evidence="4" type="ORF">ENT87_04205</name>
    <name evidence="5" type="ORF">ENU30_01130</name>
</gene>
<dbReference type="PIRSF" id="PIRSF005622">
    <property type="entry name" value="Hydrgn_mat_hypD"/>
    <property type="match status" value="1"/>
</dbReference>
<dbReference type="InterPro" id="IPR002780">
    <property type="entry name" value="Hyd_form_HypD"/>
</dbReference>
<dbReference type="EMBL" id="DTBZ01000033">
    <property type="protein sequence ID" value="HGQ17573.1"/>
    <property type="molecule type" value="Genomic_DNA"/>
</dbReference>
<reference evidence="4" key="1">
    <citation type="journal article" date="2020" name="mSystems">
        <title>Genome- and Community-Level Interaction Insights into Carbon Utilization and Element Cycling Functions of Hydrothermarchaeota in Hydrothermal Sediment.</title>
        <authorList>
            <person name="Zhou Z."/>
            <person name="Liu Y."/>
            <person name="Xu W."/>
            <person name="Pan J."/>
            <person name="Luo Z.H."/>
            <person name="Li M."/>
        </authorList>
    </citation>
    <scope>NUCLEOTIDE SEQUENCE [LARGE SCALE GENOMIC DNA]</scope>
    <source>
        <strain evidence="4">SpSt-618</strain>
        <strain evidence="5">SpSt-657</strain>
    </source>
</reference>
<dbReference type="Gene3D" id="3.40.50.11750">
    <property type="entry name" value="HypD, alpha/beta domain 1"/>
    <property type="match status" value="2"/>
</dbReference>
<evidence type="ECO:0000313" key="5">
    <source>
        <dbReference type="EMBL" id="HGQ17573.1"/>
    </source>
</evidence>
<evidence type="ECO:0000256" key="3">
    <source>
        <dbReference type="ARBA" id="ARBA00023004"/>
    </source>
</evidence>
<comment type="caution">
    <text evidence="4">The sequence shown here is derived from an EMBL/GenBank/DDBJ whole genome shotgun (WGS) entry which is preliminary data.</text>
</comment>
<evidence type="ECO:0000313" key="4">
    <source>
        <dbReference type="EMBL" id="HGN36736.1"/>
    </source>
</evidence>
<name>A0A7J3I7H1_9CREN</name>
<dbReference type="PANTHER" id="PTHR30149:SF0">
    <property type="entry name" value="HYDROGENASE MATURATION FACTOR HYPD"/>
    <property type="match status" value="1"/>
</dbReference>
<dbReference type="GO" id="GO:0051604">
    <property type="term" value="P:protein maturation"/>
    <property type="evidence" value="ECO:0007669"/>
    <property type="project" value="TreeGrafter"/>
</dbReference>
<dbReference type="PANTHER" id="PTHR30149">
    <property type="entry name" value="HYDROGENASE PROTEIN ASSEMBLY PROTEIN HYPD"/>
    <property type="match status" value="1"/>
</dbReference>
<dbReference type="AlphaFoldDB" id="A0A7J3I7H1"/>
<evidence type="ECO:0000256" key="2">
    <source>
        <dbReference type="ARBA" id="ARBA00022723"/>
    </source>
</evidence>